<dbReference type="Pfam" id="PF00005">
    <property type="entry name" value="ABC_tran"/>
    <property type="match status" value="2"/>
</dbReference>
<dbReference type="EMBL" id="CAJNOM010000137">
    <property type="protein sequence ID" value="CAF1119736.1"/>
    <property type="molecule type" value="Genomic_DNA"/>
</dbReference>
<dbReference type="FunFam" id="3.40.50.300:FF:000479">
    <property type="entry name" value="Multidrug resistance protein 1A"/>
    <property type="match status" value="1"/>
</dbReference>
<keyword evidence="5" id="KW-0677">Repeat</keyword>
<evidence type="ECO:0000256" key="8">
    <source>
        <dbReference type="ARBA" id="ARBA00022967"/>
    </source>
</evidence>
<dbReference type="InterPro" id="IPR003439">
    <property type="entry name" value="ABC_transporter-like_ATP-bd"/>
</dbReference>
<evidence type="ECO:0000256" key="11">
    <source>
        <dbReference type="ARBA" id="ARBA00023180"/>
    </source>
</evidence>
<dbReference type="GO" id="GO:0015421">
    <property type="term" value="F:ABC-type oligopeptide transporter activity"/>
    <property type="evidence" value="ECO:0007669"/>
    <property type="project" value="TreeGrafter"/>
</dbReference>
<evidence type="ECO:0000256" key="4">
    <source>
        <dbReference type="ARBA" id="ARBA00022692"/>
    </source>
</evidence>
<keyword evidence="9 12" id="KW-1133">Transmembrane helix</keyword>
<feature type="domain" description="ABC transporter" evidence="13">
    <location>
        <begin position="660"/>
        <end position="913"/>
    </location>
</feature>
<accession>A0A814KLL3</accession>
<comment type="similarity">
    <text evidence="2">Belongs to the ABC transporter superfamily. ABCB family. Multidrug resistance exporter (TC 3.A.1.201) subfamily.</text>
</comment>
<evidence type="ECO:0000256" key="7">
    <source>
        <dbReference type="ARBA" id="ARBA00022840"/>
    </source>
</evidence>
<evidence type="ECO:0000313" key="16">
    <source>
        <dbReference type="EMBL" id="CAF1052480.1"/>
    </source>
</evidence>
<dbReference type="SUPFAM" id="SSF52540">
    <property type="entry name" value="P-loop containing nucleoside triphosphate hydrolases"/>
    <property type="match status" value="2"/>
</dbReference>
<keyword evidence="7" id="KW-0067">ATP-binding</keyword>
<dbReference type="Gene3D" id="1.20.1560.10">
    <property type="entry name" value="ABC transporter type 1, transmembrane domain"/>
    <property type="match status" value="3"/>
</dbReference>
<dbReference type="InterPro" id="IPR017871">
    <property type="entry name" value="ABC_transporter-like_CS"/>
</dbReference>
<reference evidence="16" key="1">
    <citation type="submission" date="2021-02" db="EMBL/GenBank/DDBJ databases">
        <authorList>
            <person name="Nowell W R."/>
        </authorList>
    </citation>
    <scope>NUCLEOTIDE SEQUENCE</scope>
</reference>
<dbReference type="PROSITE" id="PS00211">
    <property type="entry name" value="ABC_TRANSPORTER_1"/>
    <property type="match status" value="2"/>
</dbReference>
<dbReference type="GO" id="GO:0005743">
    <property type="term" value="C:mitochondrial inner membrane"/>
    <property type="evidence" value="ECO:0007669"/>
    <property type="project" value="TreeGrafter"/>
</dbReference>
<dbReference type="EMBL" id="CAJNOI010000093">
    <property type="protein sequence ID" value="CAF1044852.1"/>
    <property type="molecule type" value="Genomic_DNA"/>
</dbReference>
<feature type="transmembrane region" description="Helical" evidence="12">
    <location>
        <begin position="497"/>
        <end position="517"/>
    </location>
</feature>
<dbReference type="CDD" id="cd03249">
    <property type="entry name" value="ABC_MTABC3_MDL1_MDL2"/>
    <property type="match status" value="1"/>
</dbReference>
<dbReference type="Proteomes" id="UP000663877">
    <property type="component" value="Unassembled WGS sequence"/>
</dbReference>
<gene>
    <name evidence="15" type="ORF">BJG266_LOCUS18277</name>
    <name evidence="16" type="ORF">QVE165_LOCUS17695</name>
    <name evidence="17" type="ORF">QVE165_LOCUS21323</name>
</gene>
<comment type="subcellular location">
    <subcellularLocation>
        <location evidence="1">Membrane</location>
        <topology evidence="1">Multi-pass membrane protein</topology>
    </subcellularLocation>
</comment>
<keyword evidence="11" id="KW-0325">Glycoprotein</keyword>
<dbReference type="PANTHER" id="PTHR43394:SF27">
    <property type="entry name" value="ATP-DEPENDENT TRANSLOCASE ABCB1-LIKE"/>
    <property type="match status" value="1"/>
</dbReference>
<evidence type="ECO:0000256" key="10">
    <source>
        <dbReference type="ARBA" id="ARBA00023136"/>
    </source>
</evidence>
<dbReference type="SUPFAM" id="SSF90123">
    <property type="entry name" value="ABC transporter transmembrane region"/>
    <property type="match status" value="2"/>
</dbReference>
<evidence type="ECO:0000313" key="18">
    <source>
        <dbReference type="Proteomes" id="UP000663832"/>
    </source>
</evidence>
<keyword evidence="4 12" id="KW-0812">Transmembrane</keyword>
<dbReference type="InterPro" id="IPR003593">
    <property type="entry name" value="AAA+_ATPase"/>
</dbReference>
<evidence type="ECO:0000256" key="6">
    <source>
        <dbReference type="ARBA" id="ARBA00022741"/>
    </source>
</evidence>
<evidence type="ECO:0000259" key="13">
    <source>
        <dbReference type="PROSITE" id="PS50893"/>
    </source>
</evidence>
<dbReference type="Pfam" id="PF00664">
    <property type="entry name" value="ABC_membrane"/>
    <property type="match status" value="2"/>
</dbReference>
<feature type="domain" description="ABC transmembrane type-1" evidence="14">
    <location>
        <begin position="1"/>
        <end position="136"/>
    </location>
</feature>
<name>A0A814KLL3_9BILA</name>
<sequence length="919" mass="103110">MFCCIPVAFISSFVFSKLTAKEVKNELESYSKAAHIVQEVFSSLRTVHSLNGSRFEQQKYNKELDPTYWSSIRKGAVFGVYIGWIRLLIFSSSAVGYIFGSILKSYGNEYALNIGDIIISFSEARGAAMSVFRLIDEGEDRDVNENDLLREKESIYDITGDIEFDNVNLVYPSRKDATVLHNLSFIARANQTTALVGSSGSGKSTCISLLLRFYEPSSGRIMIDDRSITDYHRNQLRLNIGVVSQEPILFGMTIYENIRLGKLNAAREEIEGAAKEANAHDFIMKLPNKYETIVGERGIQLSGGEKQRIALARALVKQPTILLLDEATSALDNVSEKIVQEALNRASKNRTTIVIAHRLSTIRNAHQIYVIDKGSVIEEGNHETLMRKEGGKYQTMVKSQQLEKTNDDQDEIVKMTTRTDEDEKQICVLLFALHIFQSIAFAISGSKLTQRVRSKAFACLLRQEVAYFDRPENSSGTITVRLSSNASAIQDMIGTTLGLIFQGFALFLFGLVFGLLFSRQLTLIMIFPFVLLLISAYVNVRLTVWLKTRTDLIIGRASSLAVEVLQNMRTVKQLSIENEMLRQYSHLINEAMKISWKPEIASGMFLGLTWAVDPVVLGFLYWRAITLIEKVYSVVSHHSAKRMGQSLSAAKIFFDLFDRIPTIDNASTSGQELVDFGGEIEFDQVKFAYPSRPTTVVLNKLQMNIKSGTSGCGKSTIIQLLERFYDVTHGQLFLDGVDIRDLNVQWLRSHLGLVSQEPVLFDLTIAENITYGLENVPSTDEIIKAATKANIHQFIQQLPQGYETRVGVKGSFLSGGEKQRIAIARVLLRRPKILLLDEATSAMDSYNEQVIEETLKQAQDEDPNRTSLIIAHRLSTIRSCDIIYVLDKGCIIESGTHAELVQQRGIYYEMLTAQYNSSS</sequence>
<dbReference type="InterPro" id="IPR011527">
    <property type="entry name" value="ABC1_TM_dom"/>
</dbReference>
<keyword evidence="6" id="KW-0547">Nucleotide-binding</keyword>
<feature type="domain" description="ABC transporter" evidence="13">
    <location>
        <begin position="162"/>
        <end position="398"/>
    </location>
</feature>
<dbReference type="InterPro" id="IPR039421">
    <property type="entry name" value="Type_1_exporter"/>
</dbReference>
<dbReference type="PANTHER" id="PTHR43394">
    <property type="entry name" value="ATP-DEPENDENT PERMEASE MDL1, MITOCHONDRIAL"/>
    <property type="match status" value="1"/>
</dbReference>
<evidence type="ECO:0000256" key="1">
    <source>
        <dbReference type="ARBA" id="ARBA00004141"/>
    </source>
</evidence>
<dbReference type="GO" id="GO:0016887">
    <property type="term" value="F:ATP hydrolysis activity"/>
    <property type="evidence" value="ECO:0007669"/>
    <property type="project" value="InterPro"/>
</dbReference>
<dbReference type="Gene3D" id="3.40.50.300">
    <property type="entry name" value="P-loop containing nucleotide triphosphate hydrolases"/>
    <property type="match status" value="2"/>
</dbReference>
<dbReference type="Proteomes" id="UP000663832">
    <property type="component" value="Unassembled WGS sequence"/>
</dbReference>
<feature type="transmembrane region" description="Helical" evidence="12">
    <location>
        <begin position="523"/>
        <end position="540"/>
    </location>
</feature>
<keyword evidence="10 12" id="KW-0472">Membrane</keyword>
<dbReference type="AlphaFoldDB" id="A0A814KLL3"/>
<dbReference type="GO" id="GO:0090374">
    <property type="term" value="P:oligopeptide export from mitochondrion"/>
    <property type="evidence" value="ECO:0007669"/>
    <property type="project" value="TreeGrafter"/>
</dbReference>
<dbReference type="SMART" id="SM00382">
    <property type="entry name" value="AAA"/>
    <property type="match status" value="2"/>
</dbReference>
<evidence type="ECO:0000256" key="3">
    <source>
        <dbReference type="ARBA" id="ARBA00022448"/>
    </source>
</evidence>
<proteinExistence type="inferred from homology"/>
<feature type="domain" description="ABC transmembrane type-1" evidence="14">
    <location>
        <begin position="426"/>
        <end position="628"/>
    </location>
</feature>
<keyword evidence="8" id="KW-1278">Translocase</keyword>
<evidence type="ECO:0000313" key="17">
    <source>
        <dbReference type="EMBL" id="CAF1119736.1"/>
    </source>
</evidence>
<protein>
    <submittedName>
        <fullName evidence="16">Uncharacterized protein</fullName>
    </submittedName>
</protein>
<evidence type="ECO:0000256" key="12">
    <source>
        <dbReference type="SAM" id="Phobius"/>
    </source>
</evidence>
<dbReference type="OrthoDB" id="6500128at2759"/>
<organism evidence="16 18">
    <name type="scientific">Adineta steineri</name>
    <dbReference type="NCBI Taxonomy" id="433720"/>
    <lineage>
        <taxon>Eukaryota</taxon>
        <taxon>Metazoa</taxon>
        <taxon>Spiralia</taxon>
        <taxon>Gnathifera</taxon>
        <taxon>Rotifera</taxon>
        <taxon>Eurotatoria</taxon>
        <taxon>Bdelloidea</taxon>
        <taxon>Adinetida</taxon>
        <taxon>Adinetidae</taxon>
        <taxon>Adineta</taxon>
    </lineage>
</organism>
<dbReference type="PROSITE" id="PS50929">
    <property type="entry name" value="ABC_TM1F"/>
    <property type="match status" value="2"/>
</dbReference>
<comment type="caution">
    <text evidence="16">The sequence shown here is derived from an EMBL/GenBank/DDBJ whole genome shotgun (WGS) entry which is preliminary data.</text>
</comment>
<evidence type="ECO:0000259" key="14">
    <source>
        <dbReference type="PROSITE" id="PS50929"/>
    </source>
</evidence>
<dbReference type="InterPro" id="IPR036640">
    <property type="entry name" value="ABC1_TM_sf"/>
</dbReference>
<evidence type="ECO:0000256" key="2">
    <source>
        <dbReference type="ARBA" id="ARBA00007577"/>
    </source>
</evidence>
<evidence type="ECO:0000313" key="15">
    <source>
        <dbReference type="EMBL" id="CAF1044852.1"/>
    </source>
</evidence>
<keyword evidence="3" id="KW-0813">Transport</keyword>
<dbReference type="EMBL" id="CAJNOM010000103">
    <property type="protein sequence ID" value="CAF1052480.1"/>
    <property type="molecule type" value="Genomic_DNA"/>
</dbReference>
<dbReference type="FunFam" id="3.40.50.300:FF:000205">
    <property type="entry name" value="ABC transporter B family member 4"/>
    <property type="match status" value="1"/>
</dbReference>
<dbReference type="GO" id="GO:0005524">
    <property type="term" value="F:ATP binding"/>
    <property type="evidence" value="ECO:0007669"/>
    <property type="project" value="UniProtKB-KW"/>
</dbReference>
<keyword evidence="18" id="KW-1185">Reference proteome</keyword>
<evidence type="ECO:0000256" key="5">
    <source>
        <dbReference type="ARBA" id="ARBA00022737"/>
    </source>
</evidence>
<dbReference type="InterPro" id="IPR027417">
    <property type="entry name" value="P-loop_NTPase"/>
</dbReference>
<dbReference type="PROSITE" id="PS50893">
    <property type="entry name" value="ABC_TRANSPORTER_2"/>
    <property type="match status" value="2"/>
</dbReference>
<evidence type="ECO:0000256" key="9">
    <source>
        <dbReference type="ARBA" id="ARBA00022989"/>
    </source>
</evidence>